<dbReference type="GO" id="GO:0009279">
    <property type="term" value="C:cell outer membrane"/>
    <property type="evidence" value="ECO:0007669"/>
    <property type="project" value="UniProtKB-SubCell"/>
</dbReference>
<keyword evidence="4" id="KW-0410">Iron transport</keyword>
<dbReference type="Pfam" id="PF07715">
    <property type="entry name" value="Plug"/>
    <property type="match status" value="1"/>
</dbReference>
<dbReference type="Pfam" id="PF13715">
    <property type="entry name" value="CarbopepD_reg_2"/>
    <property type="match status" value="1"/>
</dbReference>
<dbReference type="NCBIfam" id="TIGR04056">
    <property type="entry name" value="OMP_RagA_SusC"/>
    <property type="match status" value="1"/>
</dbReference>
<protein>
    <submittedName>
        <fullName evidence="16">TonB-linked outer membrane protein, SusC/RagA family</fullName>
    </submittedName>
</protein>
<gene>
    <name evidence="16" type="ORF">SAMN05421820_101765</name>
</gene>
<evidence type="ECO:0000256" key="8">
    <source>
        <dbReference type="ARBA" id="ARBA00023136"/>
    </source>
</evidence>
<feature type="domain" description="TonB-dependent receptor-like beta-barrel" evidence="13">
    <location>
        <begin position="489"/>
        <end position="862"/>
    </location>
</feature>
<dbReference type="SUPFAM" id="SSF56935">
    <property type="entry name" value="Porins"/>
    <property type="match status" value="1"/>
</dbReference>
<evidence type="ECO:0000256" key="9">
    <source>
        <dbReference type="ARBA" id="ARBA00023237"/>
    </source>
</evidence>
<comment type="similarity">
    <text evidence="10 11">Belongs to the TonB-dependent receptor family.</text>
</comment>
<dbReference type="Pfam" id="PF00593">
    <property type="entry name" value="TonB_dep_Rec_b-barrel"/>
    <property type="match status" value="1"/>
</dbReference>
<sequence>MKQKTNQKRNHQPPHLKGKNTFSHFFAMMTAVTILTICISTITNAKTFSQTIRLNLKSVQLTEVLTAIEKQSDYTFFYKTEDLKGLKNIDVNINESSISTILQQVLKDLSLTYNIQGKTIAVNKILSTPLKNWVADETMIRQTVSGTVKDASGSPIPGATVTVKGTSRVTSTSNMGTFSIEANVGEILTVSSIGFTPQQVTVTGPSLGNIILSEAPELLGELVVVGYSVQKKESLTGALNTIGGDKLKNITSPNVQNMLAGKAPGVFVAPGSGKPGTAGAVIIRGQATLNGTTSPLWVIDGVIVGSSPGEVNSEDIESITVLKDAASTAIYGSQGANGVIIVTTKRAKSGEMTVEVASRAGFTQLTNGNLKVMNGAELYDYFSSFANANTISFPRWNADLRNSNFDWWKVATRNGFNQNHNISLRGGTEKLQSYLSVGLYDESGPVKGYDYERYNFRLNTTYKPFEWLTVKPSIVGSRRAVNDQQYSVTSMYSNLPWDSAYDANGNLVGHRSSTWVNSVNTNYLYDLQWDHAANTNYEFMGNFDFDIKLSKKFTFSSVNNYRFNTYSASGYTDPRSNGGISVNGRITDYRSEYTRRYTNQILRYNDSWGKHSVSALAGYEFNDYRSKTLDVYGTGLVPGFEVLDVVSKPERTKGGIDEWAVQSYLFNSNYSYDGKYLAQVSLRRDGASNFGKKYGDFFSISGGWNIHREDWFNVGHINTLKLRAAYGTVGNRPSALYPQYNLYSVNPSAGYNGIPGLLISQIGNKNLTWEETYTSGLGLDVNAFNNRARLTVDYYVKNTDNVLYNVPISGLTGVTRIWQNVGKMKNKGIEIALGGDIIRTNDLLWSLDVNVGHNINKLTDLYKTRNPDGSYSAKPVIIGDDLGLAGSASRVLQIGLPVDTYYLREWAGVNPDNGLPMWYKVTRDANGKEIERTKTSTYAQATEEKLDKASPDLFGGITTALTWKKFDFNAVFGYSVGGKVYNYSRQEYDSDGTYTDRNQMRLVDGWSRWQKPGDNATHPIARYNNQDKGNSTSSRYLESNDFFRMRSLALGYNFDLKKYKVRNLRVYVSGENLFVITKYSGVDPEIPVKEDNNAILFTTGPAVYPMARKFMLGLNVSF</sequence>
<dbReference type="InterPro" id="IPR037066">
    <property type="entry name" value="Plug_dom_sf"/>
</dbReference>
<evidence type="ECO:0000259" key="15">
    <source>
        <dbReference type="Pfam" id="PF07715"/>
    </source>
</evidence>
<feature type="transmembrane region" description="Helical" evidence="12">
    <location>
        <begin position="21"/>
        <end position="42"/>
    </location>
</feature>
<evidence type="ECO:0000256" key="5">
    <source>
        <dbReference type="ARBA" id="ARBA00022692"/>
    </source>
</evidence>
<dbReference type="GO" id="GO:0006826">
    <property type="term" value="P:iron ion transport"/>
    <property type="evidence" value="ECO:0007669"/>
    <property type="project" value="UniProtKB-KW"/>
</dbReference>
<organism evidence="16 17">
    <name type="scientific">Pedobacter steynii</name>
    <dbReference type="NCBI Taxonomy" id="430522"/>
    <lineage>
        <taxon>Bacteria</taxon>
        <taxon>Pseudomonadati</taxon>
        <taxon>Bacteroidota</taxon>
        <taxon>Sphingobacteriia</taxon>
        <taxon>Sphingobacteriales</taxon>
        <taxon>Sphingobacteriaceae</taxon>
        <taxon>Pedobacter</taxon>
    </lineage>
</organism>
<evidence type="ECO:0000313" key="17">
    <source>
        <dbReference type="Proteomes" id="UP000183200"/>
    </source>
</evidence>
<comment type="subcellular location">
    <subcellularLocation>
        <location evidence="1 10">Cell outer membrane</location>
        <topology evidence="1 10">Multi-pass membrane protein</topology>
    </subcellularLocation>
</comment>
<dbReference type="InterPro" id="IPR023997">
    <property type="entry name" value="TonB-dep_OMP_SusC/RagA_CS"/>
</dbReference>
<feature type="domain" description="TonB-dependent receptor plug" evidence="15">
    <location>
        <begin position="232"/>
        <end position="339"/>
    </location>
</feature>
<dbReference type="InterPro" id="IPR011662">
    <property type="entry name" value="Secretin/TonB_short_N"/>
</dbReference>
<dbReference type="EMBL" id="FNGY01000001">
    <property type="protein sequence ID" value="SDL56783.1"/>
    <property type="molecule type" value="Genomic_DNA"/>
</dbReference>
<evidence type="ECO:0000256" key="10">
    <source>
        <dbReference type="PROSITE-ProRule" id="PRU01360"/>
    </source>
</evidence>
<keyword evidence="2 10" id="KW-0813">Transport</keyword>
<keyword evidence="8 10" id="KW-0472">Membrane</keyword>
<dbReference type="Gene3D" id="2.170.130.10">
    <property type="entry name" value="TonB-dependent receptor, plug domain"/>
    <property type="match status" value="1"/>
</dbReference>
<dbReference type="AlphaFoldDB" id="A0A1G9L4X4"/>
<evidence type="ECO:0000313" key="16">
    <source>
        <dbReference type="EMBL" id="SDL56783.1"/>
    </source>
</evidence>
<feature type="domain" description="Secretin/TonB short N-terminal" evidence="14">
    <location>
        <begin position="74"/>
        <end position="122"/>
    </location>
</feature>
<keyword evidence="6" id="KW-0408">Iron</keyword>
<dbReference type="InterPro" id="IPR036942">
    <property type="entry name" value="Beta-barrel_TonB_sf"/>
</dbReference>
<keyword evidence="9 10" id="KW-0998">Cell outer membrane</keyword>
<dbReference type="Gene3D" id="2.60.40.1120">
    <property type="entry name" value="Carboxypeptidase-like, regulatory domain"/>
    <property type="match status" value="1"/>
</dbReference>
<proteinExistence type="inferred from homology"/>
<evidence type="ECO:0000256" key="4">
    <source>
        <dbReference type="ARBA" id="ARBA00022496"/>
    </source>
</evidence>
<dbReference type="InterPro" id="IPR039426">
    <property type="entry name" value="TonB-dep_rcpt-like"/>
</dbReference>
<dbReference type="NCBIfam" id="TIGR04057">
    <property type="entry name" value="SusC_RagA_signa"/>
    <property type="match status" value="1"/>
</dbReference>
<dbReference type="InterPro" id="IPR012910">
    <property type="entry name" value="Plug_dom"/>
</dbReference>
<dbReference type="InterPro" id="IPR000531">
    <property type="entry name" value="Beta-barrel_TonB"/>
</dbReference>
<dbReference type="Proteomes" id="UP000183200">
    <property type="component" value="Unassembled WGS sequence"/>
</dbReference>
<dbReference type="SUPFAM" id="SSF49464">
    <property type="entry name" value="Carboxypeptidase regulatory domain-like"/>
    <property type="match status" value="1"/>
</dbReference>
<dbReference type="RefSeq" id="WP_216857761.1">
    <property type="nucleotide sequence ID" value="NZ_FNGY01000001.1"/>
</dbReference>
<dbReference type="Gene3D" id="2.40.170.20">
    <property type="entry name" value="TonB-dependent receptor, beta-barrel domain"/>
    <property type="match status" value="1"/>
</dbReference>
<evidence type="ECO:0000256" key="3">
    <source>
        <dbReference type="ARBA" id="ARBA00022452"/>
    </source>
</evidence>
<evidence type="ECO:0000256" key="12">
    <source>
        <dbReference type="SAM" id="Phobius"/>
    </source>
</evidence>
<evidence type="ECO:0000259" key="14">
    <source>
        <dbReference type="Pfam" id="PF07660"/>
    </source>
</evidence>
<keyword evidence="3 10" id="KW-1134">Transmembrane beta strand</keyword>
<dbReference type="Gene3D" id="3.55.50.30">
    <property type="match status" value="1"/>
</dbReference>
<evidence type="ECO:0000256" key="11">
    <source>
        <dbReference type="RuleBase" id="RU003357"/>
    </source>
</evidence>
<reference evidence="17" key="1">
    <citation type="submission" date="2016-10" db="EMBL/GenBank/DDBJ databases">
        <authorList>
            <person name="Varghese N."/>
            <person name="Submissions S."/>
        </authorList>
    </citation>
    <scope>NUCLEOTIDE SEQUENCE [LARGE SCALE GENOMIC DNA]</scope>
    <source>
        <strain evidence="17">DSM 19110</strain>
    </source>
</reference>
<name>A0A1G9L4X4_9SPHI</name>
<dbReference type="PROSITE" id="PS52016">
    <property type="entry name" value="TONB_DEPENDENT_REC_3"/>
    <property type="match status" value="1"/>
</dbReference>
<dbReference type="InterPro" id="IPR023996">
    <property type="entry name" value="TonB-dep_OMP_SusC/RagA"/>
</dbReference>
<keyword evidence="7 11" id="KW-0798">TonB box</keyword>
<keyword evidence="12" id="KW-1133">Transmembrane helix</keyword>
<dbReference type="InterPro" id="IPR008969">
    <property type="entry name" value="CarboxyPept-like_regulatory"/>
</dbReference>
<keyword evidence="4" id="KW-0406">Ion transport</keyword>
<evidence type="ECO:0000256" key="1">
    <source>
        <dbReference type="ARBA" id="ARBA00004571"/>
    </source>
</evidence>
<dbReference type="Pfam" id="PF07660">
    <property type="entry name" value="STN"/>
    <property type="match status" value="1"/>
</dbReference>
<evidence type="ECO:0000256" key="2">
    <source>
        <dbReference type="ARBA" id="ARBA00022448"/>
    </source>
</evidence>
<evidence type="ECO:0000256" key="7">
    <source>
        <dbReference type="ARBA" id="ARBA00023077"/>
    </source>
</evidence>
<keyword evidence="17" id="KW-1185">Reference proteome</keyword>
<accession>A0A1G9L4X4</accession>
<evidence type="ECO:0000256" key="6">
    <source>
        <dbReference type="ARBA" id="ARBA00023004"/>
    </source>
</evidence>
<evidence type="ECO:0000259" key="13">
    <source>
        <dbReference type="Pfam" id="PF00593"/>
    </source>
</evidence>
<keyword evidence="5 10" id="KW-0812">Transmembrane</keyword>